<evidence type="ECO:0000256" key="1">
    <source>
        <dbReference type="ARBA" id="ARBA00022603"/>
    </source>
</evidence>
<dbReference type="Proteomes" id="UP000204095">
    <property type="component" value="Segment"/>
</dbReference>
<dbReference type="PROSITE" id="PS51679">
    <property type="entry name" value="SAM_MT_C5"/>
    <property type="match status" value="1"/>
</dbReference>
<dbReference type="SUPFAM" id="SSF53335">
    <property type="entry name" value="S-adenosyl-L-methionine-dependent methyltransferases"/>
    <property type="match status" value="1"/>
</dbReference>
<comment type="similarity">
    <text evidence="4">Belongs to the class I-like SAM-binding methyltransferase superfamily. C5-methyltransferase family.</text>
</comment>
<dbReference type="EMBL" id="DQ890022">
    <property type="protein sequence ID" value="ABT16033.1"/>
    <property type="molecule type" value="Genomic_DNA"/>
</dbReference>
<dbReference type="GeneID" id="5364458"/>
<dbReference type="KEGG" id="vg:5364458"/>
<evidence type="ECO:0000313" key="6">
    <source>
        <dbReference type="Proteomes" id="UP000204095"/>
    </source>
</evidence>
<accession>A7J8A2</accession>
<dbReference type="InterPro" id="IPR001525">
    <property type="entry name" value="C5_MeTfrase"/>
</dbReference>
<dbReference type="RefSeq" id="YP_001426380.1">
    <property type="nucleotide sequence ID" value="NC_008603.1"/>
</dbReference>
<dbReference type="Gene3D" id="3.40.50.150">
    <property type="entry name" value="Vaccinia Virus protein VP39"/>
    <property type="match status" value="1"/>
</dbReference>
<feature type="active site" evidence="4">
    <location>
        <position position="69"/>
    </location>
</feature>
<reference evidence="5 6" key="1">
    <citation type="journal article" date="2007" name="Virology">
        <title>Sequence and annotation of the 314-kb MT325 and the 321-kb FR483 viruses that infect Chlorella Pbi.</title>
        <authorList>
            <person name="Fitzgerald L.A."/>
            <person name="Graves M.V."/>
            <person name="Li X."/>
            <person name="Feldblyum T."/>
            <person name="Hartigan J."/>
            <person name="Van Etten J.L."/>
        </authorList>
    </citation>
    <scope>NUCLEOTIDE SEQUENCE [LARGE SCALE GENOMIC DNA]</scope>
    <source>
        <strain evidence="5 6">FR483</strain>
    </source>
</reference>
<keyword evidence="3 4" id="KW-0949">S-adenosyl-L-methionine</keyword>
<organismHost>
    <name type="scientific">Paramecium bursaria</name>
    <dbReference type="NCBI Taxonomy" id="74790"/>
</organismHost>
<sequence>MNALELFAGVGGITHGLRGYVTPHAFVEYETEASEFLKHKNKPVHGDITKFDASEYKGIVDIVTAGWPCTGFSTAGKGTGFEHAASGLFTEVVRVVRECDPTYIFLENSHVLAQLKNLKVVISELSHIGYDCRWFTCRSNDSLIGAHHQRYRWFCLAYKKGTTVDIPKIHADKFDWTSQPPSKQEKTDTRENRRLIKFMGNSVVPTQVRHSFESMLDMTLEGEPVTDRDVIVKCGYATDGVMFKKAVAQQTIPKLNIVLTPGVIPEVHSVPNDDNILREAYNLPFWNTPAFCYHKSSKGSRVLTKRQKNNLHTQVKFCEGGEMNAYLSGKFCAWLMGYEPEYLEHLMKY</sequence>
<dbReference type="InterPro" id="IPR018117">
    <property type="entry name" value="C5_DNA_meth_AS"/>
</dbReference>
<dbReference type="InterPro" id="IPR029063">
    <property type="entry name" value="SAM-dependent_MTases_sf"/>
</dbReference>
<protein>
    <submittedName>
        <fullName evidence="5">Uncharacterized protein N748L</fullName>
    </submittedName>
</protein>
<dbReference type="InterPro" id="IPR050750">
    <property type="entry name" value="C5-MTase"/>
</dbReference>
<name>A7J8A2_PBCVF</name>
<evidence type="ECO:0000313" key="5">
    <source>
        <dbReference type="EMBL" id="ABT16033.1"/>
    </source>
</evidence>
<evidence type="ECO:0000256" key="2">
    <source>
        <dbReference type="ARBA" id="ARBA00022679"/>
    </source>
</evidence>
<dbReference type="GO" id="GO:0008168">
    <property type="term" value="F:methyltransferase activity"/>
    <property type="evidence" value="ECO:0007669"/>
    <property type="project" value="UniProtKB-KW"/>
</dbReference>
<proteinExistence type="inferred from homology"/>
<evidence type="ECO:0000256" key="4">
    <source>
        <dbReference type="PROSITE-ProRule" id="PRU01016"/>
    </source>
</evidence>
<evidence type="ECO:0000256" key="3">
    <source>
        <dbReference type="ARBA" id="ARBA00022691"/>
    </source>
</evidence>
<dbReference type="GO" id="GO:0032259">
    <property type="term" value="P:methylation"/>
    <property type="evidence" value="ECO:0007669"/>
    <property type="project" value="UniProtKB-KW"/>
</dbReference>
<gene>
    <name evidence="5" type="primary">N748L</name>
    <name evidence="5" type="ORF">FR483_N748L</name>
</gene>
<dbReference type="Pfam" id="PF00145">
    <property type="entry name" value="DNA_methylase"/>
    <property type="match status" value="1"/>
</dbReference>
<organism evidence="5 6">
    <name type="scientific">Paramecium bursaria Chlorella virus FR483</name>
    <name type="common">PBCV-FR483</name>
    <dbReference type="NCBI Taxonomy" id="399781"/>
    <lineage>
        <taxon>Viruses</taxon>
        <taxon>Varidnaviria</taxon>
        <taxon>Bamfordvirae</taxon>
        <taxon>Nucleocytoviricota</taxon>
        <taxon>Megaviricetes</taxon>
        <taxon>Algavirales</taxon>
        <taxon>Phycodnaviridae</taxon>
        <taxon>Chlorovirus</taxon>
        <taxon>Chlorovirus conductrix</taxon>
        <taxon>Paramecium bursaria Chlorella virus A1</taxon>
    </lineage>
</organism>
<dbReference type="PANTHER" id="PTHR46098:SF1">
    <property type="entry name" value="TRNA (CYTOSINE(38)-C(5))-METHYLTRANSFERASE"/>
    <property type="match status" value="1"/>
</dbReference>
<dbReference type="REBASE" id="14665">
    <property type="entry name" value="M.CviFRORFAP"/>
</dbReference>
<keyword evidence="1 4" id="KW-0489">Methyltransferase</keyword>
<dbReference type="OrthoDB" id="9228at10239"/>
<dbReference type="PROSITE" id="PS00094">
    <property type="entry name" value="C5_MTASE_1"/>
    <property type="match status" value="1"/>
</dbReference>
<keyword evidence="2 4" id="KW-0808">Transferase</keyword>
<dbReference type="PANTHER" id="PTHR46098">
    <property type="entry name" value="TRNA (CYTOSINE(38)-C(5))-METHYLTRANSFERASE"/>
    <property type="match status" value="1"/>
</dbReference>
<dbReference type="PRINTS" id="PR00105">
    <property type="entry name" value="C5METTRFRASE"/>
</dbReference>